<accession>A0ABW2ANX7</accession>
<protein>
    <recommendedName>
        <fullName evidence="4">Endonuclease</fullName>
    </recommendedName>
</protein>
<sequence>MAYRITPDGLLDTYGTTYAQEAGITLRDKPAPLYQLLVLTMLSSIRISADTAARAASELFRAGWRTPTHLLESTWQERVDALGRGGYRRYDESTADYLAQQAEQVRDRLHGDLRRLTPDDRGGVPALRKALQEFPGSGRPGRPSSAGRCRRSGPRCGRSSTLAPGVRPRSWAIRATRTSWRTW</sequence>
<dbReference type="SUPFAM" id="SSF48150">
    <property type="entry name" value="DNA-glycosylase"/>
    <property type="match status" value="1"/>
</dbReference>
<evidence type="ECO:0000256" key="1">
    <source>
        <dbReference type="SAM" id="MobiDB-lite"/>
    </source>
</evidence>
<dbReference type="Proteomes" id="UP001596356">
    <property type="component" value="Unassembled WGS sequence"/>
</dbReference>
<keyword evidence="3" id="KW-1185">Reference proteome</keyword>
<dbReference type="RefSeq" id="WP_377820157.1">
    <property type="nucleotide sequence ID" value="NZ_JBHSWJ010000002.1"/>
</dbReference>
<proteinExistence type="predicted"/>
<dbReference type="InterPro" id="IPR011257">
    <property type="entry name" value="DNA_glycosylase"/>
</dbReference>
<gene>
    <name evidence="2" type="ORF">ACFQBT_02000</name>
</gene>
<reference evidence="3" key="1">
    <citation type="journal article" date="2019" name="Int. J. Syst. Evol. Microbiol.">
        <title>The Global Catalogue of Microorganisms (GCM) 10K type strain sequencing project: providing services to taxonomists for standard genome sequencing and annotation.</title>
        <authorList>
            <consortium name="The Broad Institute Genomics Platform"/>
            <consortium name="The Broad Institute Genome Sequencing Center for Infectious Disease"/>
            <person name="Wu L."/>
            <person name="Ma J."/>
        </authorList>
    </citation>
    <scope>NUCLEOTIDE SEQUENCE [LARGE SCALE GENOMIC DNA]</scope>
    <source>
        <strain evidence="3">NBRC 106593</strain>
    </source>
</reference>
<organism evidence="2 3">
    <name type="scientific">Branchiibius cervicis</name>
    <dbReference type="NCBI Taxonomy" id="908252"/>
    <lineage>
        <taxon>Bacteria</taxon>
        <taxon>Bacillati</taxon>
        <taxon>Actinomycetota</taxon>
        <taxon>Actinomycetes</taxon>
        <taxon>Micrococcales</taxon>
        <taxon>Dermacoccaceae</taxon>
        <taxon>Branchiibius</taxon>
    </lineage>
</organism>
<feature type="compositionally biased region" description="Low complexity" evidence="1">
    <location>
        <begin position="135"/>
        <end position="147"/>
    </location>
</feature>
<evidence type="ECO:0008006" key="4">
    <source>
        <dbReference type="Google" id="ProtNLM"/>
    </source>
</evidence>
<dbReference type="EMBL" id="JBHSWJ010000002">
    <property type="protein sequence ID" value="MFC6712687.1"/>
    <property type="molecule type" value="Genomic_DNA"/>
</dbReference>
<evidence type="ECO:0000313" key="3">
    <source>
        <dbReference type="Proteomes" id="UP001596356"/>
    </source>
</evidence>
<comment type="caution">
    <text evidence="2">The sequence shown here is derived from an EMBL/GenBank/DDBJ whole genome shotgun (WGS) entry which is preliminary data.</text>
</comment>
<evidence type="ECO:0000313" key="2">
    <source>
        <dbReference type="EMBL" id="MFC6712687.1"/>
    </source>
</evidence>
<feature type="region of interest" description="Disordered" evidence="1">
    <location>
        <begin position="132"/>
        <end position="167"/>
    </location>
</feature>
<dbReference type="Gene3D" id="1.10.340.30">
    <property type="entry name" value="Hypothetical protein, domain 2"/>
    <property type="match status" value="1"/>
</dbReference>
<name>A0ABW2ANX7_9MICO</name>